<organism evidence="2 3">
    <name type="scientific">Aquimarina gracilis</name>
    <dbReference type="NCBI Taxonomy" id="874422"/>
    <lineage>
        <taxon>Bacteria</taxon>
        <taxon>Pseudomonadati</taxon>
        <taxon>Bacteroidota</taxon>
        <taxon>Flavobacteriia</taxon>
        <taxon>Flavobacteriales</taxon>
        <taxon>Flavobacteriaceae</taxon>
        <taxon>Aquimarina</taxon>
    </lineage>
</organism>
<keyword evidence="1" id="KW-0472">Membrane</keyword>
<comment type="caution">
    <text evidence="2">The sequence shown here is derived from an EMBL/GenBank/DDBJ whole genome shotgun (WGS) entry which is preliminary data.</text>
</comment>
<gene>
    <name evidence="2" type="ORF">U6A24_00675</name>
</gene>
<dbReference type="Proteomes" id="UP001327027">
    <property type="component" value="Unassembled WGS sequence"/>
</dbReference>
<evidence type="ECO:0000313" key="2">
    <source>
        <dbReference type="EMBL" id="MEB3343949.1"/>
    </source>
</evidence>
<reference evidence="2 3" key="1">
    <citation type="journal article" date="2013" name="Int. J. Syst. Evol. Microbiol.">
        <title>Aquimarina gracilis sp. nov., isolated from the gut microflora of a mussel, Mytilus coruscus, and emended description of Aquimarina spongiae.</title>
        <authorList>
            <person name="Park S.C."/>
            <person name="Choe H.N."/>
            <person name="Baik K.S."/>
            <person name="Seong C.N."/>
        </authorList>
    </citation>
    <scope>NUCLEOTIDE SEQUENCE [LARGE SCALE GENOMIC DNA]</scope>
    <source>
        <strain evidence="2 3">PSC32</strain>
    </source>
</reference>
<keyword evidence="1" id="KW-0812">Transmembrane</keyword>
<keyword evidence="1" id="KW-1133">Transmembrane helix</keyword>
<feature type="transmembrane region" description="Helical" evidence="1">
    <location>
        <begin position="12"/>
        <end position="41"/>
    </location>
</feature>
<accession>A0ABU5ZP98</accession>
<name>A0ABU5ZP98_9FLAO</name>
<protein>
    <submittedName>
        <fullName evidence="2">Uncharacterized protein</fullName>
    </submittedName>
</protein>
<dbReference type="RefSeq" id="WP_324178003.1">
    <property type="nucleotide sequence ID" value="NZ_BAABAW010000016.1"/>
</dbReference>
<feature type="transmembrane region" description="Helical" evidence="1">
    <location>
        <begin position="61"/>
        <end position="83"/>
    </location>
</feature>
<keyword evidence="3" id="KW-1185">Reference proteome</keyword>
<dbReference type="EMBL" id="JAYKLX010000001">
    <property type="protein sequence ID" value="MEB3343949.1"/>
    <property type="molecule type" value="Genomic_DNA"/>
</dbReference>
<evidence type="ECO:0000313" key="3">
    <source>
        <dbReference type="Proteomes" id="UP001327027"/>
    </source>
</evidence>
<proteinExistence type="predicted"/>
<sequence length="92" mass="10859">MIFKEILSSKKYWISVSFIGLGFIIVFSIIEIILSITGHFMQYGELTMDSFVNEKINEGKWFRYLISRVVGGLLYGMIVAYYFELRKRKSKR</sequence>
<evidence type="ECO:0000256" key="1">
    <source>
        <dbReference type="SAM" id="Phobius"/>
    </source>
</evidence>